<dbReference type="Proteomes" id="UP000095003">
    <property type="component" value="Unassembled WGS sequence"/>
</dbReference>
<dbReference type="RefSeq" id="WP_069156003.1">
    <property type="nucleotide sequence ID" value="NZ_MCGI01000001.1"/>
</dbReference>
<accession>A0A1E3AXB0</accession>
<name>A0A1E3AXB0_9FIRM</name>
<dbReference type="GeneID" id="93299570"/>
<protein>
    <submittedName>
        <fullName evidence="1">Uncharacterized protein</fullName>
    </submittedName>
</protein>
<evidence type="ECO:0000313" key="2">
    <source>
        <dbReference type="Proteomes" id="UP000095003"/>
    </source>
</evidence>
<comment type="caution">
    <text evidence="1">The sequence shown here is derived from an EMBL/GenBank/DDBJ whole genome shotgun (WGS) entry which is preliminary data.</text>
</comment>
<dbReference type="AlphaFoldDB" id="A0A1E3AXB0"/>
<organism evidence="1 2">
    <name type="scientific">Eisenbergiella tayi</name>
    <dbReference type="NCBI Taxonomy" id="1432052"/>
    <lineage>
        <taxon>Bacteria</taxon>
        <taxon>Bacillati</taxon>
        <taxon>Bacillota</taxon>
        <taxon>Clostridia</taxon>
        <taxon>Lachnospirales</taxon>
        <taxon>Lachnospiraceae</taxon>
        <taxon>Eisenbergiella</taxon>
    </lineage>
</organism>
<dbReference type="EMBL" id="MCGI01000001">
    <property type="protein sequence ID" value="ODM13352.1"/>
    <property type="molecule type" value="Genomic_DNA"/>
</dbReference>
<evidence type="ECO:0000313" key="1">
    <source>
        <dbReference type="EMBL" id="ODM13352.1"/>
    </source>
</evidence>
<reference evidence="1 2" key="1">
    <citation type="submission" date="2016-07" db="EMBL/GenBank/DDBJ databases">
        <title>Characterization of isolates of Eisenbergiella tayi derived from blood cultures, using whole genome sequencing.</title>
        <authorList>
            <person name="Burdz T."/>
            <person name="Wiebe D."/>
            <person name="Huynh C."/>
            <person name="Bernard K."/>
        </authorList>
    </citation>
    <scope>NUCLEOTIDE SEQUENCE [LARGE SCALE GENOMIC DNA]</scope>
    <source>
        <strain evidence="1 2">NML 120489</strain>
    </source>
</reference>
<sequence length="76" mass="9362">MEKESEFLNKLMIFFMYRGENYIIKTKFIYRGIYGDYTILDYLFGQEASYIYRTMRNIFYLDEINNEFLKMGLCNN</sequence>
<proteinExistence type="predicted"/>
<gene>
    <name evidence="1" type="ORF">BEH84_01067</name>
</gene>